<comment type="caution">
    <text evidence="1">The sequence shown here is derived from an EMBL/GenBank/DDBJ whole genome shotgun (WGS) entry which is preliminary data.</text>
</comment>
<organism evidence="1 2">
    <name type="scientific">Marinobacter nitratireducens</name>
    <dbReference type="NCBI Taxonomy" id="1137280"/>
    <lineage>
        <taxon>Bacteria</taxon>
        <taxon>Pseudomonadati</taxon>
        <taxon>Pseudomonadota</taxon>
        <taxon>Gammaproteobacteria</taxon>
        <taxon>Pseudomonadales</taxon>
        <taxon>Marinobacteraceae</taxon>
        <taxon>Marinobacter</taxon>
    </lineage>
</organism>
<keyword evidence="2" id="KW-1185">Reference proteome</keyword>
<dbReference type="EMBL" id="ANIE01000008">
    <property type="protein sequence ID" value="KEF30349.1"/>
    <property type="molecule type" value="Genomic_DNA"/>
</dbReference>
<reference evidence="1 2" key="1">
    <citation type="submission" date="2012-12" db="EMBL/GenBank/DDBJ databases">
        <title>Genome assembly of Marinobacter sp. AK21.</title>
        <authorList>
            <person name="Khatri I."/>
            <person name="Kumar R."/>
            <person name="Vaidya B."/>
            <person name="Subramanian S."/>
            <person name="Pinnaka A."/>
        </authorList>
    </citation>
    <scope>NUCLEOTIDE SEQUENCE [LARGE SCALE GENOMIC DNA]</scope>
    <source>
        <strain evidence="1 2">AK21</strain>
    </source>
</reference>
<dbReference type="AlphaFoldDB" id="A0A072MY34"/>
<gene>
    <name evidence="1" type="ORF">D777_02897</name>
</gene>
<accession>A0A072MY34</accession>
<dbReference type="STRING" id="1137280.D777_02897"/>
<proteinExistence type="predicted"/>
<name>A0A072MY34_9GAMM</name>
<dbReference type="Proteomes" id="UP000035057">
    <property type="component" value="Unassembled WGS sequence"/>
</dbReference>
<protein>
    <submittedName>
        <fullName evidence="1">Uncharacterized protein</fullName>
    </submittedName>
</protein>
<evidence type="ECO:0000313" key="1">
    <source>
        <dbReference type="EMBL" id="KEF30349.1"/>
    </source>
</evidence>
<sequence>MRISEIREKPDDRANDGACSHAVVPFFYACLPCGGKHHP</sequence>
<dbReference type="PROSITE" id="PS51257">
    <property type="entry name" value="PROKAR_LIPOPROTEIN"/>
    <property type="match status" value="1"/>
</dbReference>
<evidence type="ECO:0000313" key="2">
    <source>
        <dbReference type="Proteomes" id="UP000035057"/>
    </source>
</evidence>